<keyword evidence="9 15" id="KW-0863">Zinc-finger</keyword>
<dbReference type="InterPro" id="IPR013083">
    <property type="entry name" value="Znf_RING/FYVE/PHD"/>
</dbReference>
<feature type="transmembrane region" description="Helical" evidence="17">
    <location>
        <begin position="138"/>
        <end position="161"/>
    </location>
</feature>
<comment type="similarity">
    <text evidence="4">Belongs to the HRD1 family.</text>
</comment>
<keyword evidence="11" id="KW-0256">Endoplasmic reticulum</keyword>
<feature type="compositionally biased region" description="Polar residues" evidence="16">
    <location>
        <begin position="654"/>
        <end position="680"/>
    </location>
</feature>
<keyword evidence="7 17" id="KW-0812">Transmembrane</keyword>
<comment type="subcellular location">
    <subcellularLocation>
        <location evidence="2">Endoplasmic reticulum membrane</location>
        <topology evidence="2">Multi-pass membrane protein</topology>
    </subcellularLocation>
</comment>
<evidence type="ECO:0000256" key="5">
    <source>
        <dbReference type="ARBA" id="ARBA00012483"/>
    </source>
</evidence>
<feature type="compositionally biased region" description="Polar residues" evidence="16">
    <location>
        <begin position="851"/>
        <end position="867"/>
    </location>
</feature>
<dbReference type="PANTHER" id="PTHR22763">
    <property type="entry name" value="RING ZINC FINGER PROTEIN"/>
    <property type="match status" value="1"/>
</dbReference>
<evidence type="ECO:0000256" key="12">
    <source>
        <dbReference type="ARBA" id="ARBA00022833"/>
    </source>
</evidence>
<keyword evidence="10" id="KW-0833">Ubl conjugation pathway</keyword>
<evidence type="ECO:0000256" key="7">
    <source>
        <dbReference type="ARBA" id="ARBA00022692"/>
    </source>
</evidence>
<keyword evidence="20" id="KW-1185">Reference proteome</keyword>
<comment type="caution">
    <text evidence="19">The sequence shown here is derived from an EMBL/GenBank/DDBJ whole genome shotgun (WGS) entry which is preliminary data.</text>
</comment>
<accession>A0ABR1XSA5</accession>
<feature type="compositionally biased region" description="Low complexity" evidence="16">
    <location>
        <begin position="723"/>
        <end position="735"/>
    </location>
</feature>
<dbReference type="CDD" id="cd16479">
    <property type="entry name" value="RING-H2_synoviolin"/>
    <property type="match status" value="1"/>
</dbReference>
<evidence type="ECO:0000256" key="3">
    <source>
        <dbReference type="ARBA" id="ARBA00004906"/>
    </source>
</evidence>
<feature type="compositionally biased region" description="Low complexity" evidence="16">
    <location>
        <begin position="834"/>
        <end position="850"/>
    </location>
</feature>
<proteinExistence type="inferred from homology"/>
<dbReference type="InterPro" id="IPR050731">
    <property type="entry name" value="HRD1_E3_ubiq-ligases"/>
</dbReference>
<feature type="compositionally biased region" description="Low complexity" evidence="16">
    <location>
        <begin position="636"/>
        <end position="645"/>
    </location>
</feature>
<evidence type="ECO:0000256" key="13">
    <source>
        <dbReference type="ARBA" id="ARBA00022989"/>
    </source>
</evidence>
<keyword evidence="12" id="KW-0862">Zinc</keyword>
<evidence type="ECO:0000256" key="4">
    <source>
        <dbReference type="ARBA" id="ARBA00010089"/>
    </source>
</evidence>
<keyword evidence="6" id="KW-0808">Transferase</keyword>
<dbReference type="Gene3D" id="3.30.40.10">
    <property type="entry name" value="Zinc/RING finger domain, C3HC4 (zinc finger)"/>
    <property type="match status" value="1"/>
</dbReference>
<feature type="compositionally biased region" description="Low complexity" evidence="16">
    <location>
        <begin position="871"/>
        <end position="897"/>
    </location>
</feature>
<name>A0ABR1XSA5_9PEZI</name>
<comment type="pathway">
    <text evidence="3">Protein modification; protein ubiquitination.</text>
</comment>
<keyword evidence="14 17" id="KW-0472">Membrane</keyword>
<feature type="region of interest" description="Disordered" evidence="16">
    <location>
        <begin position="807"/>
        <end position="918"/>
    </location>
</feature>
<dbReference type="InterPro" id="IPR058051">
    <property type="entry name" value="Znf_RING_synoviolin"/>
</dbReference>
<evidence type="ECO:0000256" key="11">
    <source>
        <dbReference type="ARBA" id="ARBA00022824"/>
    </source>
</evidence>
<dbReference type="SMART" id="SM00184">
    <property type="entry name" value="RING"/>
    <property type="match status" value="1"/>
</dbReference>
<dbReference type="Pfam" id="PF13639">
    <property type="entry name" value="zf-RING_2"/>
    <property type="match status" value="1"/>
</dbReference>
<evidence type="ECO:0000256" key="1">
    <source>
        <dbReference type="ARBA" id="ARBA00000900"/>
    </source>
</evidence>
<feature type="transmembrane region" description="Helical" evidence="17">
    <location>
        <begin position="98"/>
        <end position="118"/>
    </location>
</feature>
<evidence type="ECO:0000256" key="15">
    <source>
        <dbReference type="PROSITE-ProRule" id="PRU00175"/>
    </source>
</evidence>
<evidence type="ECO:0000256" key="8">
    <source>
        <dbReference type="ARBA" id="ARBA00022723"/>
    </source>
</evidence>
<evidence type="ECO:0000313" key="20">
    <source>
        <dbReference type="Proteomes" id="UP001456524"/>
    </source>
</evidence>
<feature type="compositionally biased region" description="Low complexity" evidence="16">
    <location>
        <begin position="414"/>
        <end position="448"/>
    </location>
</feature>
<feature type="transmembrane region" description="Helical" evidence="17">
    <location>
        <begin position="272"/>
        <end position="292"/>
    </location>
</feature>
<feature type="region of interest" description="Disordered" evidence="16">
    <location>
        <begin position="712"/>
        <end position="781"/>
    </location>
</feature>
<gene>
    <name evidence="19" type="ORF">IWX90DRAFT_260993</name>
</gene>
<dbReference type="PROSITE" id="PS50089">
    <property type="entry name" value="ZF_RING_2"/>
    <property type="match status" value="1"/>
</dbReference>
<protein>
    <recommendedName>
        <fullName evidence="5">RING-type E3 ubiquitin transferase</fullName>
        <ecNumber evidence="5">2.3.2.27</ecNumber>
    </recommendedName>
</protein>
<feature type="domain" description="RING-type" evidence="18">
    <location>
        <begin position="338"/>
        <end position="400"/>
    </location>
</feature>
<feature type="region of interest" description="Disordered" evidence="16">
    <location>
        <begin position="607"/>
        <end position="685"/>
    </location>
</feature>
<dbReference type="SUPFAM" id="SSF57850">
    <property type="entry name" value="RING/U-box"/>
    <property type="match status" value="1"/>
</dbReference>
<evidence type="ECO:0000256" key="17">
    <source>
        <dbReference type="SAM" id="Phobius"/>
    </source>
</evidence>
<feature type="region of interest" description="Disordered" evidence="16">
    <location>
        <begin position="410"/>
        <end position="448"/>
    </location>
</feature>
<evidence type="ECO:0000256" key="2">
    <source>
        <dbReference type="ARBA" id="ARBA00004477"/>
    </source>
</evidence>
<evidence type="ECO:0000256" key="9">
    <source>
        <dbReference type="ARBA" id="ARBA00022771"/>
    </source>
</evidence>
<evidence type="ECO:0000313" key="19">
    <source>
        <dbReference type="EMBL" id="KAK8164472.1"/>
    </source>
</evidence>
<feature type="transmembrane region" description="Helical" evidence="17">
    <location>
        <begin position="37"/>
        <end position="60"/>
    </location>
</feature>
<dbReference type="InterPro" id="IPR001841">
    <property type="entry name" value="Znf_RING"/>
</dbReference>
<organism evidence="19 20">
    <name type="scientific">Phyllosticta citrichinensis</name>
    <dbReference type="NCBI Taxonomy" id="1130410"/>
    <lineage>
        <taxon>Eukaryota</taxon>
        <taxon>Fungi</taxon>
        <taxon>Dikarya</taxon>
        <taxon>Ascomycota</taxon>
        <taxon>Pezizomycotina</taxon>
        <taxon>Dothideomycetes</taxon>
        <taxon>Dothideomycetes incertae sedis</taxon>
        <taxon>Botryosphaeriales</taxon>
        <taxon>Phyllostictaceae</taxon>
        <taxon>Phyllosticta</taxon>
    </lineage>
</organism>
<dbReference type="EMBL" id="JBBWUH010000006">
    <property type="protein sequence ID" value="KAK8164472.1"/>
    <property type="molecule type" value="Genomic_DNA"/>
</dbReference>
<feature type="transmembrane region" description="Helical" evidence="17">
    <location>
        <begin position="173"/>
        <end position="196"/>
    </location>
</feature>
<evidence type="ECO:0000256" key="6">
    <source>
        <dbReference type="ARBA" id="ARBA00022679"/>
    </source>
</evidence>
<dbReference type="Proteomes" id="UP001456524">
    <property type="component" value="Unassembled WGS sequence"/>
</dbReference>
<sequence length="918" mass="100042">MRIAAYVGTSAALAASVLLRAAYERPNFYSACVYLSQSNACLMILANLVLLLTASLMYGLQRLLYGPLRPMEIERLYEHAWFAVTETLLAMTIFRDDVGVWFFVMFVALIAGRMWQWIGAGRVEFVEQQPPTSNEVFFHSRLLSSLLLSIIYDVMMLRYCVEFVLRQARPNMIVMFGFEFALLLVASCATLCRHTLCLVDLFVQAKQMEQKRLEMIQERIAERAREREQRGEGDTQDEAPVEVDDNEIDVPGWESKGRYIFYLDLATDFVKLTIYMAFFVILLTFHGLPIHIMRDVLLTFRSFHRRIYDFLRYRNATRDMNTRYPDATVEDLGENNICIICREEMRPWNNTQPGREGAQPGQASRIDERHRAKKLPCGHCLHISCLKSWLERQQACPTCRQPVLIEETRRRQQANRPNPAANGAANAGANGAANGPAQPQNPQDPANALVQDLLGGNQNLRQIRIGPFRIGYGVRAVNLNGQQQPQQQQPAGANTMPENHRRQNDQLRFRSHQLLRDALQSPLTAQSLVAQTMMLDQLDRRLTQEINSLNIAQNQLHIVRALQAEYLRLRRAAAANVVNGPTNAQNPTTTTNANPSTVFAGLNTGGLSGNATLGRDVPSGSVSTQQPPIQGGDTNLPPGLSLPPGWSIQPLDITGTQVPPLQGNASSAPVPTGASNQSPADTAAEVAEALRQWQETMNMDRMIQDFNSFMAHRGRDQGGVPNSSSQSQTSSATATDPFAAGGNGSQQPLPTSNHLTPANDPIGQAATRLGGLPDTTASSLNPEVAGANLDEIRAELADIASHVAPAGQVAGSAPQDVADETQPNPAAAEAPTRSSLASENPASEAPASPAHNGTANAAKTPSVQAPSLPNAALTSLSADTAATSSTAQEADTTDSASQAPLPQSLQPRVEDGDDDEET</sequence>
<evidence type="ECO:0000256" key="14">
    <source>
        <dbReference type="ARBA" id="ARBA00023136"/>
    </source>
</evidence>
<reference evidence="19 20" key="1">
    <citation type="journal article" date="2022" name="G3 (Bethesda)">
        <title>Enemy or ally: a genomic approach to elucidate the lifestyle of Phyllosticta citrichinaensis.</title>
        <authorList>
            <person name="Buijs V.A."/>
            <person name="Groenewald J.Z."/>
            <person name="Haridas S."/>
            <person name="LaButti K.M."/>
            <person name="Lipzen A."/>
            <person name="Martin F.M."/>
            <person name="Barry K."/>
            <person name="Grigoriev I.V."/>
            <person name="Crous P.W."/>
            <person name="Seidl M.F."/>
        </authorList>
    </citation>
    <scope>NUCLEOTIDE SEQUENCE [LARGE SCALE GENOMIC DNA]</scope>
    <source>
        <strain evidence="19 20">CBS 129764</strain>
    </source>
</reference>
<feature type="compositionally biased region" description="Polar residues" evidence="16">
    <location>
        <begin position="745"/>
        <end position="756"/>
    </location>
</feature>
<keyword evidence="8" id="KW-0479">Metal-binding</keyword>
<evidence type="ECO:0000256" key="16">
    <source>
        <dbReference type="SAM" id="MobiDB-lite"/>
    </source>
</evidence>
<evidence type="ECO:0000256" key="10">
    <source>
        <dbReference type="ARBA" id="ARBA00022786"/>
    </source>
</evidence>
<dbReference type="Pfam" id="PF25563">
    <property type="entry name" value="TPR_SYVN1_N"/>
    <property type="match status" value="1"/>
</dbReference>
<comment type="catalytic activity">
    <reaction evidence="1">
        <text>S-ubiquitinyl-[E2 ubiquitin-conjugating enzyme]-L-cysteine + [acceptor protein]-L-lysine = [E2 ubiquitin-conjugating enzyme]-L-cysteine + N(6)-ubiquitinyl-[acceptor protein]-L-lysine.</text>
        <dbReference type="EC" id="2.3.2.27"/>
    </reaction>
</comment>
<evidence type="ECO:0000259" key="18">
    <source>
        <dbReference type="PROSITE" id="PS50089"/>
    </source>
</evidence>
<dbReference type="EC" id="2.3.2.27" evidence="5"/>
<dbReference type="InterPro" id="IPR057992">
    <property type="entry name" value="TPR_SYVN1_N"/>
</dbReference>
<keyword evidence="13 17" id="KW-1133">Transmembrane helix</keyword>
<dbReference type="PANTHER" id="PTHR22763:SF184">
    <property type="entry name" value="E3 UBIQUITIN-PROTEIN LIGASE SYNOVIOLIN"/>
    <property type="match status" value="1"/>
</dbReference>